<proteinExistence type="predicted"/>
<dbReference type="OrthoDB" id="9797779at2"/>
<evidence type="ECO:0000313" key="2">
    <source>
        <dbReference type="Proteomes" id="UP000231932"/>
    </source>
</evidence>
<dbReference type="KEGG" id="kyr:CVV65_12320"/>
<dbReference type="Proteomes" id="UP000231932">
    <property type="component" value="Chromosome"/>
</dbReference>
<dbReference type="RefSeq" id="WP_100668380.1">
    <property type="nucleotide sequence ID" value="NZ_CP024955.1"/>
</dbReference>
<organism evidence="1 2">
    <name type="scientific">Kyrpidia spormannii</name>
    <dbReference type="NCBI Taxonomy" id="2055160"/>
    <lineage>
        <taxon>Bacteria</taxon>
        <taxon>Bacillati</taxon>
        <taxon>Bacillota</taxon>
        <taxon>Bacilli</taxon>
        <taxon>Bacillales</taxon>
        <taxon>Alicyclobacillaceae</taxon>
        <taxon>Kyrpidia</taxon>
    </lineage>
</organism>
<dbReference type="PANTHER" id="PTHR30087">
    <property type="entry name" value="INNER MEMBRANE PROTEIN"/>
    <property type="match status" value="1"/>
</dbReference>
<dbReference type="EMBL" id="CP024955">
    <property type="protein sequence ID" value="ATY85615.1"/>
    <property type="molecule type" value="Genomic_DNA"/>
</dbReference>
<name>A0A2K8N929_9BACL</name>
<protein>
    <submittedName>
        <fullName evidence="1">DUF523 domain-containing protein</fullName>
    </submittedName>
</protein>
<gene>
    <name evidence="1" type="ORF">CVV65_12320</name>
</gene>
<dbReference type="Pfam" id="PF04463">
    <property type="entry name" value="2-thiour_desulf"/>
    <property type="match status" value="1"/>
</dbReference>
<evidence type="ECO:0000313" key="1">
    <source>
        <dbReference type="EMBL" id="ATY85615.1"/>
    </source>
</evidence>
<dbReference type="AlphaFoldDB" id="A0A2K8N929"/>
<keyword evidence="2" id="KW-1185">Reference proteome</keyword>
<accession>A0A2K8N929</accession>
<reference evidence="2" key="1">
    <citation type="submission" date="2017-11" db="EMBL/GenBank/DDBJ databases">
        <title>Complete Genome Sequence of Kyrpidia sp. Strain EA-1, a thermophilic, hydrogen-oxidizing Bacterium, isolated from the Azores.</title>
        <authorList>
            <person name="Reiner J.E."/>
            <person name="Lapp C.J."/>
            <person name="Bunk B."/>
            <person name="Gescher J."/>
        </authorList>
    </citation>
    <scope>NUCLEOTIDE SEQUENCE [LARGE SCALE GENOMIC DNA]</scope>
    <source>
        <strain evidence="2">EA-1</strain>
    </source>
</reference>
<sequence>MILVSACLAGCHCRYDGSSRGLSWIEEWVAQGRAIPVCPEQLGGLPTPRPPAQIVGGEGGDVLDGRAKVLTQEGEDVSESFVRGAEEALHFARLVGASAAVLKQRSPSCGCGAIYDGTFTGNMRPGRGVTAALLERHGIPVYSEEDEPGGVFGTEDS</sequence>
<dbReference type="InterPro" id="IPR007553">
    <property type="entry name" value="2-thiour_desulf"/>
</dbReference>
<dbReference type="PANTHER" id="PTHR30087:SF1">
    <property type="entry name" value="HYPOTHETICAL CYTOSOLIC PROTEIN"/>
    <property type="match status" value="1"/>
</dbReference>